<protein>
    <recommendedName>
        <fullName evidence="6">Tetratricopeptide repeat protein</fullName>
    </recommendedName>
</protein>
<feature type="chain" id="PRO_5046174488" description="Tetratricopeptide repeat protein" evidence="3">
    <location>
        <begin position="25"/>
        <end position="324"/>
    </location>
</feature>
<feature type="signal peptide" evidence="3">
    <location>
        <begin position="1"/>
        <end position="24"/>
    </location>
</feature>
<evidence type="ECO:0000313" key="5">
    <source>
        <dbReference type="Proteomes" id="UP001370348"/>
    </source>
</evidence>
<name>A0ABZ2LVD9_9BACT</name>
<evidence type="ECO:0000256" key="2">
    <source>
        <dbReference type="SAM" id="Phobius"/>
    </source>
</evidence>
<dbReference type="RefSeq" id="WP_394824342.1">
    <property type="nucleotide sequence ID" value="NZ_CP089984.1"/>
</dbReference>
<dbReference type="Proteomes" id="UP001370348">
    <property type="component" value="Chromosome"/>
</dbReference>
<feature type="region of interest" description="Disordered" evidence="1">
    <location>
        <begin position="24"/>
        <end position="57"/>
    </location>
</feature>
<reference evidence="4 5" key="1">
    <citation type="submission" date="2021-12" db="EMBL/GenBank/DDBJ databases">
        <title>Discovery of the Pendulisporaceae a myxobacterial family with distinct sporulation behavior and unique specialized metabolism.</title>
        <authorList>
            <person name="Garcia R."/>
            <person name="Popoff A."/>
            <person name="Bader C.D."/>
            <person name="Loehr J."/>
            <person name="Walesch S."/>
            <person name="Walt C."/>
            <person name="Boldt J."/>
            <person name="Bunk B."/>
            <person name="Haeckl F.J.F.P.J."/>
            <person name="Gunesch A.P."/>
            <person name="Birkelbach J."/>
            <person name="Nuebel U."/>
            <person name="Pietschmann T."/>
            <person name="Bach T."/>
            <person name="Mueller R."/>
        </authorList>
    </citation>
    <scope>NUCLEOTIDE SEQUENCE [LARGE SCALE GENOMIC DNA]</scope>
    <source>
        <strain evidence="4 5">MSr11954</strain>
    </source>
</reference>
<dbReference type="SUPFAM" id="SSF48452">
    <property type="entry name" value="TPR-like"/>
    <property type="match status" value="1"/>
</dbReference>
<feature type="region of interest" description="Disordered" evidence="1">
    <location>
        <begin position="165"/>
        <end position="204"/>
    </location>
</feature>
<feature type="compositionally biased region" description="Pro residues" evidence="1">
    <location>
        <begin position="35"/>
        <end position="46"/>
    </location>
</feature>
<feature type="compositionally biased region" description="Low complexity" evidence="1">
    <location>
        <begin position="47"/>
        <end position="57"/>
    </location>
</feature>
<sequence>MRFSLRPLALTILLASTVGVPAFAQQPPAQTSDPAPGPSPGAPPASPSTGSPVGGSSLTTSSLTIYPECKNNPTEAESEAAHGAYLAGKGSFDEADYVTAVTYFKDAYRRDCTKHELLNALSRAYELKGDRAEAINALETYLRRVPPNAPGNDAIQRRLVALKAQSTTASTPPPTPVPAGPASTVSPATTPPAPSDPVPDRPASTHTVYPWIVAGGGVVLIAAGVSVWAIGTSQINASKDDAKAAKCDGTRCPEGVDVKPFQDKNDSGATKRGIGFTLMGVGAAAVAGGIVWHFLEPKLSPSRRVQARPDLGPGYAGLSLGGSF</sequence>
<keyword evidence="3" id="KW-0732">Signal</keyword>
<keyword evidence="2" id="KW-0812">Transmembrane</keyword>
<evidence type="ECO:0000256" key="1">
    <source>
        <dbReference type="SAM" id="MobiDB-lite"/>
    </source>
</evidence>
<proteinExistence type="predicted"/>
<organism evidence="4 5">
    <name type="scientific">Pendulispora albinea</name>
    <dbReference type="NCBI Taxonomy" id="2741071"/>
    <lineage>
        <taxon>Bacteria</taxon>
        <taxon>Pseudomonadati</taxon>
        <taxon>Myxococcota</taxon>
        <taxon>Myxococcia</taxon>
        <taxon>Myxococcales</taxon>
        <taxon>Sorangiineae</taxon>
        <taxon>Pendulisporaceae</taxon>
        <taxon>Pendulispora</taxon>
    </lineage>
</organism>
<evidence type="ECO:0000313" key="4">
    <source>
        <dbReference type="EMBL" id="WXB14717.1"/>
    </source>
</evidence>
<dbReference type="EMBL" id="CP089984">
    <property type="protein sequence ID" value="WXB14717.1"/>
    <property type="molecule type" value="Genomic_DNA"/>
</dbReference>
<feature type="transmembrane region" description="Helical" evidence="2">
    <location>
        <begin position="274"/>
        <end position="295"/>
    </location>
</feature>
<evidence type="ECO:0000256" key="3">
    <source>
        <dbReference type="SAM" id="SignalP"/>
    </source>
</evidence>
<feature type="transmembrane region" description="Helical" evidence="2">
    <location>
        <begin position="208"/>
        <end position="230"/>
    </location>
</feature>
<keyword evidence="5" id="KW-1185">Reference proteome</keyword>
<gene>
    <name evidence="4" type="ORF">LZC94_43700</name>
</gene>
<accession>A0ABZ2LVD9</accession>
<evidence type="ECO:0008006" key="6">
    <source>
        <dbReference type="Google" id="ProtNLM"/>
    </source>
</evidence>
<keyword evidence="2" id="KW-1133">Transmembrane helix</keyword>
<dbReference type="InterPro" id="IPR011990">
    <property type="entry name" value="TPR-like_helical_dom_sf"/>
</dbReference>
<dbReference type="Gene3D" id="1.25.40.10">
    <property type="entry name" value="Tetratricopeptide repeat domain"/>
    <property type="match status" value="1"/>
</dbReference>
<keyword evidence="2" id="KW-0472">Membrane</keyword>